<protein>
    <submittedName>
        <fullName evidence="2">Uncharacterized protein</fullName>
    </submittedName>
</protein>
<evidence type="ECO:0000313" key="3">
    <source>
        <dbReference type="Proteomes" id="UP000694559"/>
    </source>
</evidence>
<organism evidence="2 3">
    <name type="scientific">Naja naja</name>
    <name type="common">Indian cobra</name>
    <dbReference type="NCBI Taxonomy" id="35670"/>
    <lineage>
        <taxon>Eukaryota</taxon>
        <taxon>Metazoa</taxon>
        <taxon>Chordata</taxon>
        <taxon>Craniata</taxon>
        <taxon>Vertebrata</taxon>
        <taxon>Euteleostomi</taxon>
        <taxon>Lepidosauria</taxon>
        <taxon>Squamata</taxon>
        <taxon>Bifurcata</taxon>
        <taxon>Unidentata</taxon>
        <taxon>Episquamata</taxon>
        <taxon>Toxicofera</taxon>
        <taxon>Serpentes</taxon>
        <taxon>Colubroidea</taxon>
        <taxon>Elapidae</taxon>
        <taxon>Elapinae</taxon>
        <taxon>Naja</taxon>
    </lineage>
</organism>
<name>A0A8C6XJ98_NAJNA</name>
<keyword evidence="3" id="KW-1185">Reference proteome</keyword>
<dbReference type="Proteomes" id="UP000694559">
    <property type="component" value="Unplaced"/>
</dbReference>
<accession>A0A8C6XJ98</accession>
<evidence type="ECO:0000313" key="2">
    <source>
        <dbReference type="Ensembl" id="ENSNNAP00000015382.1"/>
    </source>
</evidence>
<feature type="region of interest" description="Disordered" evidence="1">
    <location>
        <begin position="58"/>
        <end position="80"/>
    </location>
</feature>
<proteinExistence type="predicted"/>
<dbReference type="Ensembl" id="ENSNNAT00000016137.1">
    <property type="protein sequence ID" value="ENSNNAP00000015382.1"/>
    <property type="gene ID" value="ENSNNAG00000010371.1"/>
</dbReference>
<reference evidence="2" key="1">
    <citation type="submission" date="2025-08" db="UniProtKB">
        <authorList>
            <consortium name="Ensembl"/>
        </authorList>
    </citation>
    <scope>IDENTIFICATION</scope>
</reference>
<reference evidence="2" key="2">
    <citation type="submission" date="2025-09" db="UniProtKB">
        <authorList>
            <consortium name="Ensembl"/>
        </authorList>
    </citation>
    <scope>IDENTIFICATION</scope>
</reference>
<evidence type="ECO:0000256" key="1">
    <source>
        <dbReference type="SAM" id="MobiDB-lite"/>
    </source>
</evidence>
<dbReference type="AlphaFoldDB" id="A0A8C6XJ98"/>
<sequence>MICKKKKIVPEFEVEKWLTDLAFMVDLTHLNEWSNLYYWGRSRPWPTDNILGALAQIHDQNPNDDESPAQPSIHIPEAEGEKHDVEKFIAQFCAKAEEVIKETITDSELLREGGRSNGSSIWD</sequence>